<comment type="caution">
    <text evidence="1">The sequence shown here is derived from an EMBL/GenBank/DDBJ whole genome shotgun (WGS) entry which is preliminary data.</text>
</comment>
<dbReference type="EMBL" id="LAZR01004120">
    <property type="protein sequence ID" value="KKN11579.1"/>
    <property type="molecule type" value="Genomic_DNA"/>
</dbReference>
<protein>
    <submittedName>
        <fullName evidence="1">Uncharacterized protein</fullName>
    </submittedName>
</protein>
<sequence length="77" mass="8858">MQEQHVEVKKHLTPSQRIVQYFKYEHLPPKLKDASKPFCVLAHQLEETLPDGPEKTFCLRQLLIAKDAGVRSAMEGE</sequence>
<evidence type="ECO:0000313" key="1">
    <source>
        <dbReference type="EMBL" id="KKN11579.1"/>
    </source>
</evidence>
<gene>
    <name evidence="1" type="ORF">LCGC14_1024990</name>
</gene>
<name>A0A0F9N0U3_9ZZZZ</name>
<dbReference type="AlphaFoldDB" id="A0A0F9N0U3"/>
<organism evidence="1">
    <name type="scientific">marine sediment metagenome</name>
    <dbReference type="NCBI Taxonomy" id="412755"/>
    <lineage>
        <taxon>unclassified sequences</taxon>
        <taxon>metagenomes</taxon>
        <taxon>ecological metagenomes</taxon>
    </lineage>
</organism>
<reference evidence="1" key="1">
    <citation type="journal article" date="2015" name="Nature">
        <title>Complex archaea that bridge the gap between prokaryotes and eukaryotes.</title>
        <authorList>
            <person name="Spang A."/>
            <person name="Saw J.H."/>
            <person name="Jorgensen S.L."/>
            <person name="Zaremba-Niedzwiedzka K."/>
            <person name="Martijn J."/>
            <person name="Lind A.E."/>
            <person name="van Eijk R."/>
            <person name="Schleper C."/>
            <person name="Guy L."/>
            <person name="Ettema T.J."/>
        </authorList>
    </citation>
    <scope>NUCLEOTIDE SEQUENCE</scope>
</reference>
<proteinExistence type="predicted"/>
<accession>A0A0F9N0U3</accession>